<dbReference type="Pfam" id="PF01425">
    <property type="entry name" value="Amidase"/>
    <property type="match status" value="1"/>
</dbReference>
<protein>
    <submittedName>
        <fullName evidence="2">Amidase</fullName>
    </submittedName>
</protein>
<gene>
    <name evidence="2" type="ORF">TCE0_043f15869</name>
</gene>
<dbReference type="PANTHER" id="PTHR46310:SF7">
    <property type="entry name" value="AMIDASE 1"/>
    <property type="match status" value="1"/>
</dbReference>
<dbReference type="InterPro" id="IPR023631">
    <property type="entry name" value="Amidase_dom"/>
</dbReference>
<evidence type="ECO:0000313" key="3">
    <source>
        <dbReference type="Proteomes" id="UP000053095"/>
    </source>
</evidence>
<reference evidence="3" key="1">
    <citation type="journal article" date="2015" name="Genome Announc.">
        <title>Draft genome sequence of Talaromyces cellulolyticus strain Y-94, a source of lignocellulosic biomass-degrading enzymes.</title>
        <authorList>
            <person name="Fujii T."/>
            <person name="Koike H."/>
            <person name="Sawayama S."/>
            <person name="Yano S."/>
            <person name="Inoue H."/>
        </authorList>
    </citation>
    <scope>NUCLEOTIDE SEQUENCE [LARGE SCALE GENOMIC DNA]</scope>
    <source>
        <strain evidence="3">Y-94</strain>
    </source>
</reference>
<accession>A0A0B8N1Q8</accession>
<name>A0A0B8N1Q8_TALPI</name>
<dbReference type="SUPFAM" id="SSF75304">
    <property type="entry name" value="Amidase signature (AS) enzymes"/>
    <property type="match status" value="1"/>
</dbReference>
<evidence type="ECO:0000259" key="1">
    <source>
        <dbReference type="Pfam" id="PF01425"/>
    </source>
</evidence>
<evidence type="ECO:0000313" key="2">
    <source>
        <dbReference type="EMBL" id="GAM42157.1"/>
    </source>
</evidence>
<dbReference type="Gene3D" id="3.90.1300.10">
    <property type="entry name" value="Amidase signature (AS) domain"/>
    <property type="match status" value="1"/>
</dbReference>
<proteinExistence type="predicted"/>
<dbReference type="InterPro" id="IPR036928">
    <property type="entry name" value="AS_sf"/>
</dbReference>
<dbReference type="AlphaFoldDB" id="A0A0B8N1Q8"/>
<dbReference type="Proteomes" id="UP000053095">
    <property type="component" value="Unassembled WGS sequence"/>
</dbReference>
<sequence length="590" mass="64877">MHLGDKDLITVPFVQNTLERFAETDDVFTLEFAKSAVLILLYEGSQPPRPDDAFLDNLSPYSCSNCIYQKSNPAEKWLEGPYFLQGKELHQCWRLYPDHLSAFTITTIPDDQNDHRFVPLGVTSDDGADLAVAVPSRLYFPQDANKPLNGLRVSVKDNYHLAGTVTTLGNRSYGKYYGVQNITSAYVERLIEVGCVVLGKTKLSSFAGTEVPPKGPVDYFPPFSPRADLYQSPSGSSIGAGCAIAGYGWMDLALGTDTTGSTRAPAASNGVWALRPTWGALSMEGIVPSVEEFDTVGLMARDVETLHNLYKVTGPEKSLKESLPDRILFPTDWFPTGNQKHQEMLDAFTIHLEKYLAITRTEISLSETWAQTGPEGEKETPLRGYLQKVGYNINMWNGYHNFADFRDGYAAKYGEAPYISPVSRAKWENGSKITVEELDEAVRRRKVFADWIHEQVIGEAHKTIMVVPYGSPEPKYRDEAPPAGGNSGPSSYNPNFFATILGLPKVIVPVGQIPFVSKVTKRTEYLPAVAGLIGEKGMDEILLQLSKDALAKAGCPTKVLPGRLAFNTDDEMLVASAGGAEHENSESVKL</sequence>
<dbReference type="PANTHER" id="PTHR46310">
    <property type="entry name" value="AMIDASE 1"/>
    <property type="match status" value="1"/>
</dbReference>
<dbReference type="EMBL" id="DF933839">
    <property type="protein sequence ID" value="GAM42157.1"/>
    <property type="molecule type" value="Genomic_DNA"/>
</dbReference>
<keyword evidence="3" id="KW-1185">Reference proteome</keyword>
<organism evidence="2 3">
    <name type="scientific">Talaromyces pinophilus</name>
    <name type="common">Penicillium pinophilum</name>
    <dbReference type="NCBI Taxonomy" id="128442"/>
    <lineage>
        <taxon>Eukaryota</taxon>
        <taxon>Fungi</taxon>
        <taxon>Dikarya</taxon>
        <taxon>Ascomycota</taxon>
        <taxon>Pezizomycotina</taxon>
        <taxon>Eurotiomycetes</taxon>
        <taxon>Eurotiomycetidae</taxon>
        <taxon>Eurotiales</taxon>
        <taxon>Trichocomaceae</taxon>
        <taxon>Talaromyces</taxon>
        <taxon>Talaromyces sect. Talaromyces</taxon>
    </lineage>
</organism>
<feature type="domain" description="Amidase" evidence="1">
    <location>
        <begin position="142"/>
        <end position="313"/>
    </location>
</feature>